<dbReference type="EMBL" id="RBNI01005651">
    <property type="protein sequence ID" value="RUP46567.1"/>
    <property type="molecule type" value="Genomic_DNA"/>
</dbReference>
<reference evidence="1 2" key="1">
    <citation type="journal article" date="2018" name="New Phytol.">
        <title>Phylogenomics of Endogonaceae and evolution of mycorrhizas within Mucoromycota.</title>
        <authorList>
            <person name="Chang Y."/>
            <person name="Desiro A."/>
            <person name="Na H."/>
            <person name="Sandor L."/>
            <person name="Lipzen A."/>
            <person name="Clum A."/>
            <person name="Barry K."/>
            <person name="Grigoriev I.V."/>
            <person name="Martin F.M."/>
            <person name="Stajich J.E."/>
            <person name="Smith M.E."/>
            <person name="Bonito G."/>
            <person name="Spatafora J.W."/>
        </authorList>
    </citation>
    <scope>NUCLEOTIDE SEQUENCE [LARGE SCALE GENOMIC DNA]</scope>
    <source>
        <strain evidence="1 2">GMNB39</strain>
    </source>
</reference>
<accession>A0A433D6Q8</accession>
<comment type="caution">
    <text evidence="1">The sequence shown here is derived from an EMBL/GenBank/DDBJ whole genome shotgun (WGS) entry which is preliminary data.</text>
</comment>
<evidence type="ECO:0000313" key="1">
    <source>
        <dbReference type="EMBL" id="RUP46567.1"/>
    </source>
</evidence>
<dbReference type="Proteomes" id="UP000268093">
    <property type="component" value="Unassembled WGS sequence"/>
</dbReference>
<organism evidence="1 2">
    <name type="scientific">Jimgerdemannia flammicorona</name>
    <dbReference type="NCBI Taxonomy" id="994334"/>
    <lineage>
        <taxon>Eukaryota</taxon>
        <taxon>Fungi</taxon>
        <taxon>Fungi incertae sedis</taxon>
        <taxon>Mucoromycota</taxon>
        <taxon>Mucoromycotina</taxon>
        <taxon>Endogonomycetes</taxon>
        <taxon>Endogonales</taxon>
        <taxon>Endogonaceae</taxon>
        <taxon>Jimgerdemannia</taxon>
    </lineage>
</organism>
<proteinExistence type="predicted"/>
<name>A0A433D6Q8_9FUNG</name>
<dbReference type="AlphaFoldDB" id="A0A433D6Q8"/>
<evidence type="ECO:0000313" key="2">
    <source>
        <dbReference type="Proteomes" id="UP000268093"/>
    </source>
</evidence>
<protein>
    <submittedName>
        <fullName evidence="1">Uncharacterized protein</fullName>
    </submittedName>
</protein>
<gene>
    <name evidence="1" type="ORF">BC936DRAFT_146800</name>
</gene>
<keyword evidence="2" id="KW-1185">Reference proteome</keyword>
<sequence>MNPTSPALAILRITIPSFARFCEHWILGLRTPLQHLPLHKDSFVDDTRRLDLHTPAMRSRLSTSPSLRPLQQFSVKKFEFKILLLILGWLFVFGVKGQNLQALDELEGGLDVAIDIEQGAEVFHDDTLTVDDKGRAAREEAEGGLGNLVGQDVELQAVARCEGGVRLDGVARDTNDLNVFLGEGLVLVTEGADFLRALGGAILGVEEEDHRRLTDQVGEVDGLVVLVLQREVGGGHLTDERVGCHG</sequence>